<evidence type="ECO:0008006" key="4">
    <source>
        <dbReference type="Google" id="ProtNLM"/>
    </source>
</evidence>
<gene>
    <name evidence="2" type="ORF">Q0590_05545</name>
</gene>
<comment type="caution">
    <text evidence="2">The sequence shown here is derived from an EMBL/GenBank/DDBJ whole genome shotgun (WGS) entry which is preliminary data.</text>
</comment>
<keyword evidence="3" id="KW-1185">Reference proteome</keyword>
<reference evidence="2" key="1">
    <citation type="submission" date="2023-07" db="EMBL/GenBank/DDBJ databases">
        <title>The genome sequence of Rhodocytophaga aerolata KACC 12507.</title>
        <authorList>
            <person name="Zhang X."/>
        </authorList>
    </citation>
    <scope>NUCLEOTIDE SEQUENCE</scope>
    <source>
        <strain evidence="2">KACC 12507</strain>
    </source>
</reference>
<evidence type="ECO:0000256" key="1">
    <source>
        <dbReference type="SAM" id="Phobius"/>
    </source>
</evidence>
<organism evidence="2 3">
    <name type="scientific">Rhodocytophaga aerolata</name>
    <dbReference type="NCBI Taxonomy" id="455078"/>
    <lineage>
        <taxon>Bacteria</taxon>
        <taxon>Pseudomonadati</taxon>
        <taxon>Bacteroidota</taxon>
        <taxon>Cytophagia</taxon>
        <taxon>Cytophagales</taxon>
        <taxon>Rhodocytophagaceae</taxon>
        <taxon>Rhodocytophaga</taxon>
    </lineage>
</organism>
<keyword evidence="1" id="KW-0472">Membrane</keyword>
<keyword evidence="1" id="KW-1133">Transmembrane helix</keyword>
<evidence type="ECO:0000313" key="2">
    <source>
        <dbReference type="EMBL" id="MDO1445702.1"/>
    </source>
</evidence>
<evidence type="ECO:0000313" key="3">
    <source>
        <dbReference type="Proteomes" id="UP001168528"/>
    </source>
</evidence>
<keyword evidence="1" id="KW-0812">Transmembrane</keyword>
<feature type="transmembrane region" description="Helical" evidence="1">
    <location>
        <begin position="47"/>
        <end position="70"/>
    </location>
</feature>
<name>A0ABT8R0T3_9BACT</name>
<dbReference type="EMBL" id="JAUKPO010000002">
    <property type="protein sequence ID" value="MDO1445702.1"/>
    <property type="molecule type" value="Genomic_DNA"/>
</dbReference>
<dbReference type="RefSeq" id="WP_302036503.1">
    <property type="nucleotide sequence ID" value="NZ_JAUKPO010000002.1"/>
</dbReference>
<proteinExistence type="predicted"/>
<sequence length="234" mass="26078">MNETPFTVLNLVPIPMDGVNNELNEEIKYGMLTSMHEKFYTNAVSSLSTYLILIRMVAMVLLSLLANAAFAQYIDSSTVDIKIGLGPSYLKTGTILIGKAEVELTKKWNTYISQAVSVSGGYGDVQFYDKYASASQTAFTTHVDANIFLSPFGNNRYDNFKLGTGFSVMYISEKYPFQNIYLPPPNRVSLGYNLIIENEVAVSRKYLIGVKAIMQSYLNKDIATSVFLKAGRKF</sequence>
<protein>
    <recommendedName>
        <fullName evidence="4">Outer membrane protein beta-barrel domain-containing protein</fullName>
    </recommendedName>
</protein>
<accession>A0ABT8R0T3</accession>
<dbReference type="Proteomes" id="UP001168528">
    <property type="component" value="Unassembled WGS sequence"/>
</dbReference>